<organism evidence="1 2">
    <name type="scientific">Trifolium medium</name>
    <dbReference type="NCBI Taxonomy" id="97028"/>
    <lineage>
        <taxon>Eukaryota</taxon>
        <taxon>Viridiplantae</taxon>
        <taxon>Streptophyta</taxon>
        <taxon>Embryophyta</taxon>
        <taxon>Tracheophyta</taxon>
        <taxon>Spermatophyta</taxon>
        <taxon>Magnoliopsida</taxon>
        <taxon>eudicotyledons</taxon>
        <taxon>Gunneridae</taxon>
        <taxon>Pentapetalae</taxon>
        <taxon>rosids</taxon>
        <taxon>fabids</taxon>
        <taxon>Fabales</taxon>
        <taxon>Fabaceae</taxon>
        <taxon>Papilionoideae</taxon>
        <taxon>50 kb inversion clade</taxon>
        <taxon>NPAAA clade</taxon>
        <taxon>Hologalegina</taxon>
        <taxon>IRL clade</taxon>
        <taxon>Trifolieae</taxon>
        <taxon>Trifolium</taxon>
    </lineage>
</organism>
<evidence type="ECO:0000313" key="2">
    <source>
        <dbReference type="Proteomes" id="UP000265520"/>
    </source>
</evidence>
<dbReference type="AlphaFoldDB" id="A0A392VHR1"/>
<feature type="non-terminal residue" evidence="1">
    <location>
        <position position="43"/>
    </location>
</feature>
<dbReference type="EMBL" id="LXQA011155105">
    <property type="protein sequence ID" value="MCI87003.1"/>
    <property type="molecule type" value="Genomic_DNA"/>
</dbReference>
<dbReference type="Proteomes" id="UP000265520">
    <property type="component" value="Unassembled WGS sequence"/>
</dbReference>
<comment type="caution">
    <text evidence="1">The sequence shown here is derived from an EMBL/GenBank/DDBJ whole genome shotgun (WGS) entry which is preliminary data.</text>
</comment>
<protein>
    <submittedName>
        <fullName evidence="1">Uncharacterized protein</fullName>
    </submittedName>
</protein>
<reference evidence="1 2" key="1">
    <citation type="journal article" date="2018" name="Front. Plant Sci.">
        <title>Red Clover (Trifolium pratense) and Zigzag Clover (T. medium) - A Picture of Genomic Similarities and Differences.</title>
        <authorList>
            <person name="Dluhosova J."/>
            <person name="Istvanek J."/>
            <person name="Nedelnik J."/>
            <person name="Repkova J."/>
        </authorList>
    </citation>
    <scope>NUCLEOTIDE SEQUENCE [LARGE SCALE GENOMIC DNA]</scope>
    <source>
        <strain evidence="2">cv. 10/8</strain>
        <tissue evidence="1">Leaf</tissue>
    </source>
</reference>
<keyword evidence="2" id="KW-1185">Reference proteome</keyword>
<accession>A0A392VHR1</accession>
<evidence type="ECO:0000313" key="1">
    <source>
        <dbReference type="EMBL" id="MCI87003.1"/>
    </source>
</evidence>
<proteinExistence type="predicted"/>
<name>A0A392VHR1_9FABA</name>
<sequence>MIAEESIIAAVSIIPEEQQDVAVVVHMLERDDTVLSYAMIHVT</sequence>